<feature type="region of interest" description="Disordered" evidence="1">
    <location>
        <begin position="442"/>
        <end position="463"/>
    </location>
</feature>
<dbReference type="Proteomes" id="UP000029074">
    <property type="component" value="Unassembled WGS sequence"/>
</dbReference>
<evidence type="ECO:0000313" key="3">
    <source>
        <dbReference type="EMBL" id="KFI58806.1"/>
    </source>
</evidence>
<evidence type="ECO:0000313" key="4">
    <source>
        <dbReference type="Proteomes" id="UP000029074"/>
    </source>
</evidence>
<feature type="domain" description="Wadjet protein JetD C-terminal" evidence="2">
    <location>
        <begin position="254"/>
        <end position="432"/>
    </location>
</feature>
<organism evidence="3 4">
    <name type="scientific">Bifidobacterium gallicum DSM 20093 = LMG 11596</name>
    <dbReference type="NCBI Taxonomy" id="561180"/>
    <lineage>
        <taxon>Bacteria</taxon>
        <taxon>Bacillati</taxon>
        <taxon>Actinomycetota</taxon>
        <taxon>Actinomycetes</taxon>
        <taxon>Bifidobacteriales</taxon>
        <taxon>Bifidobacteriaceae</taxon>
        <taxon>Bifidobacterium</taxon>
    </lineage>
</organism>
<dbReference type="GO" id="GO:0005694">
    <property type="term" value="C:chromosome"/>
    <property type="evidence" value="ECO:0007669"/>
    <property type="project" value="InterPro"/>
</dbReference>
<sequence length="463" mass="51909">MADSGDQKMRSQFPDLERVRTQANRDLIRNLSDTMVPWPRRIPFRWPTQAILESHASACYAHERSVREYCTRQGLMRSEVTKRIGGRSVSLTGAIIIPDQEAALRVADVAIRKQYAQGMTRIRQLHDQLAVSDQTARRVIHLMRTESDIDFLLLIQATQCVSNVLKEMGYRLDSGFLDIGCEDCASTTTVPRCAPHVQCVTDEQGKTSRVIHLPWSARELPLAGFSAKWLGSQSSVRRRALTALLGLDGIQFVERPGELRLRYLANEYELLISKPWTPDTDHQVDMVIIVENKDTYQHMPNMPQFGRGVVVFGQGRVAQKLVSQLLPWITQVPVVYWGDMDADGLEILDGLRGSGVCAYSVLMDENAYAEYADFATALDAASRPIVLHAPKQTPSLTPDERDLYVALSEGGSHSEAPRIEQERIPLDVACRAIAAIMRNMQKENGMRPDEDADCCVDDQTGDR</sequence>
<evidence type="ECO:0000259" key="2">
    <source>
        <dbReference type="Pfam" id="PF09983"/>
    </source>
</evidence>
<evidence type="ECO:0000256" key="1">
    <source>
        <dbReference type="SAM" id="MobiDB-lite"/>
    </source>
</evidence>
<dbReference type="GO" id="GO:0003677">
    <property type="term" value="F:DNA binding"/>
    <property type="evidence" value="ECO:0007669"/>
    <property type="project" value="InterPro"/>
</dbReference>
<dbReference type="InterPro" id="IPR024534">
    <property type="entry name" value="JetD_C"/>
</dbReference>
<comment type="caution">
    <text evidence="3">The sequence shown here is derived from an EMBL/GenBank/DDBJ whole genome shotgun (WGS) entry which is preliminary data.</text>
</comment>
<accession>A0A087AJ56</accession>
<reference evidence="3 4" key="1">
    <citation type="submission" date="2014-03" db="EMBL/GenBank/DDBJ databases">
        <title>Genomics of Bifidobacteria.</title>
        <authorList>
            <person name="Ventura M."/>
            <person name="Milani C."/>
            <person name="Lugli G.A."/>
        </authorList>
    </citation>
    <scope>NUCLEOTIDE SEQUENCE [LARGE SCALE GENOMIC DNA]</scope>
    <source>
        <strain evidence="3 4">LMG 11596</strain>
    </source>
</reference>
<dbReference type="OrthoDB" id="322908at2"/>
<dbReference type="Pfam" id="PF09983">
    <property type="entry name" value="JetD_C"/>
    <property type="match status" value="1"/>
</dbReference>
<dbReference type="InterPro" id="IPR036078">
    <property type="entry name" value="Spo11/TopoVI_A_sf"/>
</dbReference>
<keyword evidence="4" id="KW-1185">Reference proteome</keyword>
<protein>
    <recommendedName>
        <fullName evidence="2">Wadjet protein JetD C-terminal domain-containing protein</fullName>
    </recommendedName>
</protein>
<name>A0A087AJ56_9BIFI</name>
<dbReference type="AlphaFoldDB" id="A0A087AJ56"/>
<dbReference type="SUPFAM" id="SSF56726">
    <property type="entry name" value="DNA topoisomerase IV, alpha subunit"/>
    <property type="match status" value="1"/>
</dbReference>
<dbReference type="EMBL" id="JGYW01000005">
    <property type="protein sequence ID" value="KFI58806.1"/>
    <property type="molecule type" value="Genomic_DNA"/>
</dbReference>
<gene>
    <name evidence="3" type="ORF">BGLCM_1100</name>
</gene>
<proteinExistence type="predicted"/>